<name>A0A1C4XT07_MICEC</name>
<dbReference type="InParanoid" id="A0A1C4XT07"/>
<gene>
    <name evidence="1" type="ORF">GA0070618_3319</name>
</gene>
<evidence type="ECO:0000313" key="1">
    <source>
        <dbReference type="EMBL" id="SCF11605.1"/>
    </source>
</evidence>
<evidence type="ECO:0000313" key="2">
    <source>
        <dbReference type="Proteomes" id="UP000198253"/>
    </source>
</evidence>
<sequence length="68" mass="7413">MTDEPASRMIDDLLDDIYHGQERISQAEIQRRAVAAELPADLLTRISALPQGEYAMDEVADLLGGSAV</sequence>
<keyword evidence="2" id="KW-1185">Reference proteome</keyword>
<reference evidence="2" key="1">
    <citation type="submission" date="2016-06" db="EMBL/GenBank/DDBJ databases">
        <authorList>
            <person name="Varghese N."/>
            <person name="Submissions Spin"/>
        </authorList>
    </citation>
    <scope>NUCLEOTIDE SEQUENCE [LARGE SCALE GENOMIC DNA]</scope>
    <source>
        <strain evidence="2">DSM 43816</strain>
    </source>
</reference>
<protein>
    <submittedName>
        <fullName evidence="1">Uncharacterized protein</fullName>
    </submittedName>
</protein>
<dbReference type="EMBL" id="LT607413">
    <property type="protein sequence ID" value="SCF11605.1"/>
    <property type="molecule type" value="Genomic_DNA"/>
</dbReference>
<accession>A0A1C4XT07</accession>
<dbReference type="AlphaFoldDB" id="A0A1C4XT07"/>
<dbReference type="Proteomes" id="UP000198253">
    <property type="component" value="Chromosome I"/>
</dbReference>
<organism evidence="1 2">
    <name type="scientific">Micromonospora echinospora</name>
    <name type="common">Micromonospora purpurea</name>
    <dbReference type="NCBI Taxonomy" id="1877"/>
    <lineage>
        <taxon>Bacteria</taxon>
        <taxon>Bacillati</taxon>
        <taxon>Actinomycetota</taxon>
        <taxon>Actinomycetes</taxon>
        <taxon>Micromonosporales</taxon>
        <taxon>Micromonosporaceae</taxon>
        <taxon>Micromonospora</taxon>
    </lineage>
</organism>
<proteinExistence type="predicted"/>